<reference evidence="1 2" key="1">
    <citation type="submission" date="2016-10" db="EMBL/GenBank/DDBJ databases">
        <authorList>
            <person name="de Groot N.N."/>
        </authorList>
    </citation>
    <scope>NUCLEOTIDE SEQUENCE [LARGE SCALE GENOMIC DNA]</scope>
    <source>
        <strain evidence="1 2">Nm110</strain>
    </source>
</reference>
<gene>
    <name evidence="1" type="ORF">SAMN05421882_10717</name>
</gene>
<name>A0A1H2ZC68_9PROT</name>
<evidence type="ECO:0000313" key="2">
    <source>
        <dbReference type="Proteomes" id="UP000183454"/>
    </source>
</evidence>
<organism evidence="1 2">
    <name type="scientific">Nitrosomonas communis</name>
    <dbReference type="NCBI Taxonomy" id="44574"/>
    <lineage>
        <taxon>Bacteria</taxon>
        <taxon>Pseudomonadati</taxon>
        <taxon>Pseudomonadota</taxon>
        <taxon>Betaproteobacteria</taxon>
        <taxon>Nitrosomonadales</taxon>
        <taxon>Nitrosomonadaceae</taxon>
        <taxon>Nitrosomonas</taxon>
    </lineage>
</organism>
<protein>
    <submittedName>
        <fullName evidence="1">Uncharacterized protein</fullName>
    </submittedName>
</protein>
<dbReference type="AlphaFoldDB" id="A0A1H2ZC68"/>
<dbReference type="RefSeq" id="WP_074668178.1">
    <property type="nucleotide sequence ID" value="NZ_FNNH01000071.1"/>
</dbReference>
<dbReference type="Proteomes" id="UP000183454">
    <property type="component" value="Unassembled WGS sequence"/>
</dbReference>
<evidence type="ECO:0000313" key="1">
    <source>
        <dbReference type="EMBL" id="SDX14926.1"/>
    </source>
</evidence>
<sequence length="59" mass="6909">MVEGRSERKVTRYFGVHRKTVKKMCQYAVPPGYWRRSEPGYPKLAFSLTFIDAILEADK</sequence>
<dbReference type="EMBL" id="FNNH01000071">
    <property type="protein sequence ID" value="SDX14926.1"/>
    <property type="molecule type" value="Genomic_DNA"/>
</dbReference>
<accession>A0A1H2ZC68</accession>
<proteinExistence type="predicted"/>